<sequence length="125" mass="12881">VQKQPQPRQQPQQGHSRPTSGGETGECMRSVNAPTLETIRKTFASASSTTTTNSSTITKSNSNSSNATDTIDTTTSATTTSNNVVANGNTIDSNDSTPTLPALIGAGSFLGTAIVVGMSIWSAFN</sequence>
<dbReference type="AlphaFoldDB" id="A0A0K8UUF5"/>
<feature type="non-terminal residue" evidence="3">
    <location>
        <position position="1"/>
    </location>
</feature>
<keyword evidence="2" id="KW-1133">Transmembrane helix</keyword>
<name>A0A0K8UUF5_BACLA</name>
<evidence type="ECO:0000256" key="2">
    <source>
        <dbReference type="SAM" id="Phobius"/>
    </source>
</evidence>
<evidence type="ECO:0000313" key="3">
    <source>
        <dbReference type="EMBL" id="JAI30158.1"/>
    </source>
</evidence>
<organism evidence="3">
    <name type="scientific">Bactrocera latifrons</name>
    <name type="common">Malaysian fruit fly</name>
    <name type="synonym">Chaetodacus latifrons</name>
    <dbReference type="NCBI Taxonomy" id="174628"/>
    <lineage>
        <taxon>Eukaryota</taxon>
        <taxon>Metazoa</taxon>
        <taxon>Ecdysozoa</taxon>
        <taxon>Arthropoda</taxon>
        <taxon>Hexapoda</taxon>
        <taxon>Insecta</taxon>
        <taxon>Pterygota</taxon>
        <taxon>Neoptera</taxon>
        <taxon>Endopterygota</taxon>
        <taxon>Diptera</taxon>
        <taxon>Brachycera</taxon>
        <taxon>Muscomorpha</taxon>
        <taxon>Tephritoidea</taxon>
        <taxon>Tephritidae</taxon>
        <taxon>Bactrocera</taxon>
        <taxon>Bactrocera</taxon>
    </lineage>
</organism>
<feature type="transmembrane region" description="Helical" evidence="2">
    <location>
        <begin position="102"/>
        <end position="124"/>
    </location>
</feature>
<evidence type="ECO:0000256" key="1">
    <source>
        <dbReference type="SAM" id="MobiDB-lite"/>
    </source>
</evidence>
<protein>
    <submittedName>
        <fullName evidence="3">Uncharacterized protein</fullName>
    </submittedName>
</protein>
<feature type="compositionally biased region" description="Low complexity" evidence="1">
    <location>
        <begin position="44"/>
        <end position="90"/>
    </location>
</feature>
<proteinExistence type="predicted"/>
<accession>A0A0K8UUF5</accession>
<dbReference type="EMBL" id="GDHF01022156">
    <property type="protein sequence ID" value="JAI30158.1"/>
    <property type="molecule type" value="Transcribed_RNA"/>
</dbReference>
<reference evidence="3" key="1">
    <citation type="submission" date="2015-06" db="EMBL/GenBank/DDBJ databases">
        <authorList>
            <person name="Hoefler B.C."/>
            <person name="Straight P.D."/>
        </authorList>
    </citation>
    <scope>NUCLEOTIDE SEQUENCE</scope>
</reference>
<feature type="compositionally biased region" description="Low complexity" evidence="1">
    <location>
        <begin position="1"/>
        <end position="13"/>
    </location>
</feature>
<keyword evidence="2" id="KW-0812">Transmembrane</keyword>
<keyword evidence="2" id="KW-0472">Membrane</keyword>
<feature type="region of interest" description="Disordered" evidence="1">
    <location>
        <begin position="1"/>
        <end position="101"/>
    </location>
</feature>
<gene>
    <name evidence="3" type="ORF">c2_g1_i3</name>
</gene>